<dbReference type="Gene3D" id="3.40.1810.10">
    <property type="entry name" value="Transcription factor, MADS-box"/>
    <property type="match status" value="1"/>
</dbReference>
<dbReference type="PRINTS" id="PR00404">
    <property type="entry name" value="MADSDOMAIN"/>
</dbReference>
<dbReference type="GO" id="GO:0046983">
    <property type="term" value="F:protein dimerization activity"/>
    <property type="evidence" value="ECO:0007669"/>
    <property type="project" value="InterPro"/>
</dbReference>
<evidence type="ECO:0000256" key="4">
    <source>
        <dbReference type="ARBA" id="ARBA00023163"/>
    </source>
</evidence>
<sequence>MVRGKTQVRRIENDMSRQVTFSKRRSGLLKKAFELSVLCDAEVGIIVFSQRGKLSEFSSSSMQRTIERYKSRAKATNINHSSAEENIEHWKQEAANAAKMMEVLEQSRRKLMGEGLESCSFEELHDLESQLQRSLTNIREQKNNLMSEQLAQLKDQEKMLLLENAALHQLRKGTSLVRFGVSERAGDVNNYSQHKEVETDLHIGWPERGRTQRLLQGQVATL</sequence>
<evidence type="ECO:0000256" key="1">
    <source>
        <dbReference type="ARBA" id="ARBA00004123"/>
    </source>
</evidence>
<keyword evidence="4" id="KW-0804">Transcription</keyword>
<proteinExistence type="evidence at transcript level"/>
<keyword evidence="2" id="KW-0805">Transcription regulation</keyword>
<keyword evidence="3" id="KW-0238">DNA-binding</keyword>
<dbReference type="SUPFAM" id="SSF55455">
    <property type="entry name" value="SRF-like"/>
    <property type="match status" value="1"/>
</dbReference>
<keyword evidence="5" id="KW-0539">Nucleus</keyword>
<evidence type="ECO:0000259" key="8">
    <source>
        <dbReference type="PROSITE" id="PS51297"/>
    </source>
</evidence>
<feature type="domain" description="K-box" evidence="8">
    <location>
        <begin position="87"/>
        <end position="179"/>
    </location>
</feature>
<evidence type="ECO:0000256" key="3">
    <source>
        <dbReference type="ARBA" id="ARBA00023125"/>
    </source>
</evidence>
<organism evidence="9">
    <name type="scientific">Freesia hybrid cultivar</name>
    <dbReference type="NCBI Taxonomy" id="867926"/>
    <lineage>
        <taxon>Eukaryota</taxon>
        <taxon>Viridiplantae</taxon>
        <taxon>Streptophyta</taxon>
        <taxon>Embryophyta</taxon>
        <taxon>Tracheophyta</taxon>
        <taxon>Spermatophyta</taxon>
        <taxon>Magnoliopsida</taxon>
        <taxon>Liliopsida</taxon>
        <taxon>Asparagales</taxon>
        <taxon>Iridaceae</taxon>
        <taxon>Crocoideae</taxon>
        <taxon>Freesieae</taxon>
        <taxon>Freesia</taxon>
    </lineage>
</organism>
<gene>
    <name evidence="9" type="primary">SOC1</name>
</gene>
<dbReference type="GO" id="GO:0005634">
    <property type="term" value="C:nucleus"/>
    <property type="evidence" value="ECO:0007669"/>
    <property type="project" value="UniProtKB-SubCell"/>
</dbReference>
<dbReference type="GO" id="GO:0045944">
    <property type="term" value="P:positive regulation of transcription by RNA polymerase II"/>
    <property type="evidence" value="ECO:0007669"/>
    <property type="project" value="InterPro"/>
</dbReference>
<dbReference type="GO" id="GO:0003700">
    <property type="term" value="F:DNA-binding transcription factor activity"/>
    <property type="evidence" value="ECO:0007669"/>
    <property type="project" value="InterPro"/>
</dbReference>
<dbReference type="Pfam" id="PF00319">
    <property type="entry name" value="SRF-TF"/>
    <property type="match status" value="1"/>
</dbReference>
<dbReference type="EMBL" id="LC513145">
    <property type="protein sequence ID" value="BBP94871.1"/>
    <property type="molecule type" value="mRNA"/>
</dbReference>
<dbReference type="FunFam" id="3.40.1810.10:FF:000003">
    <property type="entry name" value="MADS-box transcription factor MADS-MC"/>
    <property type="match status" value="1"/>
</dbReference>
<keyword evidence="6" id="KW-0175">Coiled coil</keyword>
<evidence type="ECO:0000313" key="9">
    <source>
        <dbReference type="EMBL" id="BBP94871.1"/>
    </source>
</evidence>
<evidence type="ECO:0000256" key="5">
    <source>
        <dbReference type="ARBA" id="ARBA00023242"/>
    </source>
</evidence>
<dbReference type="GO" id="GO:0000977">
    <property type="term" value="F:RNA polymerase II transcription regulatory region sequence-specific DNA binding"/>
    <property type="evidence" value="ECO:0007669"/>
    <property type="project" value="InterPro"/>
</dbReference>
<evidence type="ECO:0000256" key="6">
    <source>
        <dbReference type="SAM" id="Coils"/>
    </source>
</evidence>
<dbReference type="CDD" id="cd00265">
    <property type="entry name" value="MADS_MEF2_like"/>
    <property type="match status" value="1"/>
</dbReference>
<feature type="domain" description="MADS-box" evidence="7">
    <location>
        <begin position="1"/>
        <end position="61"/>
    </location>
</feature>
<dbReference type="InterPro" id="IPR050142">
    <property type="entry name" value="MADS-box/MEF2_TF"/>
</dbReference>
<dbReference type="PROSITE" id="PS50066">
    <property type="entry name" value="MADS_BOX_2"/>
    <property type="match status" value="1"/>
</dbReference>
<dbReference type="InterPro" id="IPR002487">
    <property type="entry name" value="TF_Kbox"/>
</dbReference>
<dbReference type="InterPro" id="IPR036879">
    <property type="entry name" value="TF_MADSbox_sf"/>
</dbReference>
<evidence type="ECO:0000256" key="2">
    <source>
        <dbReference type="ARBA" id="ARBA00023015"/>
    </source>
</evidence>
<dbReference type="AlphaFoldDB" id="A0A5S9MP98"/>
<protein>
    <submittedName>
        <fullName evidence="9">SUPRESSOR OF OVEREXPRESSION OF CONSTANS1</fullName>
    </submittedName>
</protein>
<comment type="subcellular location">
    <subcellularLocation>
        <location evidence="1">Nucleus</location>
    </subcellularLocation>
</comment>
<reference evidence="9" key="1">
    <citation type="submission" date="2019-12" db="EMBL/GenBank/DDBJ databases">
        <title>Complete nucleotide sequence of flower development-related expressed gene in Freesia hybrida.</title>
        <authorList>
            <person name="Choi Y.J."/>
            <person name="Seo J.N."/>
        </authorList>
    </citation>
    <scope>NUCLEOTIDE SEQUENCE</scope>
</reference>
<name>A0A5S9MP98_9ASPA</name>
<dbReference type="PROSITE" id="PS00350">
    <property type="entry name" value="MADS_BOX_1"/>
    <property type="match status" value="1"/>
</dbReference>
<dbReference type="PROSITE" id="PS51297">
    <property type="entry name" value="K_BOX"/>
    <property type="match status" value="1"/>
</dbReference>
<accession>A0A5S9MP98</accession>
<evidence type="ECO:0000259" key="7">
    <source>
        <dbReference type="PROSITE" id="PS50066"/>
    </source>
</evidence>
<dbReference type="InterPro" id="IPR033896">
    <property type="entry name" value="MEF2-like_N"/>
</dbReference>
<dbReference type="SMART" id="SM00432">
    <property type="entry name" value="MADS"/>
    <property type="match status" value="1"/>
</dbReference>
<feature type="coiled-coil region" evidence="6">
    <location>
        <begin position="66"/>
        <end position="159"/>
    </location>
</feature>
<dbReference type="PANTHER" id="PTHR48019">
    <property type="entry name" value="SERUM RESPONSE FACTOR HOMOLOG"/>
    <property type="match status" value="1"/>
</dbReference>
<dbReference type="InterPro" id="IPR002100">
    <property type="entry name" value="TF_MADSbox"/>
</dbReference>
<dbReference type="Pfam" id="PF01486">
    <property type="entry name" value="K-box"/>
    <property type="match status" value="1"/>
</dbReference>